<dbReference type="AlphaFoldDB" id="A0AAW9NSC9"/>
<keyword evidence="1 5" id="KW-0328">Glycosyltransferase</keyword>
<evidence type="ECO:0000256" key="2">
    <source>
        <dbReference type="ARBA" id="ARBA00022679"/>
    </source>
</evidence>
<evidence type="ECO:0000256" key="4">
    <source>
        <dbReference type="ARBA" id="ARBA00023316"/>
    </source>
</evidence>
<dbReference type="GO" id="GO:0047244">
    <property type="term" value="F:N-acetylglucosaminyldiphosphoundecaprenol N-acetyl-beta-D-mannosaminyltransferase activity"/>
    <property type="evidence" value="ECO:0007669"/>
    <property type="project" value="UniProtKB-UniRule"/>
</dbReference>
<dbReference type="RefSeq" id="WP_326122186.1">
    <property type="nucleotide sequence ID" value="NZ_JARSFG010000006.1"/>
</dbReference>
<dbReference type="GO" id="GO:0019350">
    <property type="term" value="P:teichoic acid biosynthetic process"/>
    <property type="evidence" value="ECO:0007669"/>
    <property type="project" value="UniProtKB-UniRule"/>
</dbReference>
<proteinExistence type="inferred from homology"/>
<keyword evidence="3 5" id="KW-0777">Teichoic acid biosynthesis</keyword>
<comment type="catalytic activity">
    <reaction evidence="5">
        <text>UDP-N-acetyl-alpha-D-mannosamine + N-acetyl-alpha-D-glucosaminyl-di-trans,octa-cis-undecaprenyl diphosphate = N-acetyl-beta-D-mannosaminyl-(1-&gt;4)-N-acetyl-alpha-D-glucosaminyl di-trans,octa-cis-undecaprenyl diphosphate + UDP + H(+)</text>
        <dbReference type="Rhea" id="RHEA:16053"/>
        <dbReference type="ChEBI" id="CHEBI:15378"/>
        <dbReference type="ChEBI" id="CHEBI:58223"/>
        <dbReference type="ChEBI" id="CHEBI:62959"/>
        <dbReference type="ChEBI" id="CHEBI:68623"/>
        <dbReference type="ChEBI" id="CHEBI:132210"/>
        <dbReference type="EC" id="2.4.1.187"/>
    </reaction>
</comment>
<organism evidence="6 7">
    <name type="scientific">Metasolibacillus meyeri</name>
    <dbReference type="NCBI Taxonomy" id="1071052"/>
    <lineage>
        <taxon>Bacteria</taxon>
        <taxon>Bacillati</taxon>
        <taxon>Bacillota</taxon>
        <taxon>Bacilli</taxon>
        <taxon>Bacillales</taxon>
        <taxon>Caryophanaceae</taxon>
        <taxon>Metasolibacillus</taxon>
    </lineage>
</organism>
<name>A0AAW9NSC9_9BACL</name>
<dbReference type="GO" id="GO:0071555">
    <property type="term" value="P:cell wall organization"/>
    <property type="evidence" value="ECO:0007669"/>
    <property type="project" value="UniProtKB-KW"/>
</dbReference>
<comment type="similarity">
    <text evidence="5">Belongs to the glycosyltransferase 26 family. TagA/TarA subfamily.</text>
</comment>
<sequence>MKETVLGIQVNTEGYDELLPIVFEQIELKKKSLIVAINPEKIIKAKEDPALKALLNNAEFQIPDGIGVILASKIQKGQITSRVTGVDMMMRLCEEAAKRGKPIFLYGGKPGVAEKAANKLYELYPNINIVGTQDGYEKDNDKVLAKINEVKPDLLFVAMGSPKQENWINANRDQLHPTIYQGVGGSFDVLAGNVKRAPEAFQKVGMEWFYRLMKEPHRIKRQISLPLFLLEVARDKKKK</sequence>
<evidence type="ECO:0000256" key="1">
    <source>
        <dbReference type="ARBA" id="ARBA00022676"/>
    </source>
</evidence>
<keyword evidence="4 5" id="KW-0961">Cell wall biogenesis/degradation</keyword>
<dbReference type="Pfam" id="PF03808">
    <property type="entry name" value="Glyco_tran_WecG"/>
    <property type="match status" value="1"/>
</dbReference>
<comment type="pathway">
    <text evidence="5">Cell wall biogenesis; teichoic acid biosynthesis.</text>
</comment>
<dbReference type="NCBIfam" id="TIGR00696">
    <property type="entry name" value="wecG_tagA_cpsF"/>
    <property type="match status" value="1"/>
</dbReference>
<keyword evidence="7" id="KW-1185">Reference proteome</keyword>
<gene>
    <name evidence="6" type="ORF">P9B03_04505</name>
</gene>
<dbReference type="PANTHER" id="PTHR34136">
    <property type="match status" value="1"/>
</dbReference>
<accession>A0AAW9NSC9</accession>
<dbReference type="InterPro" id="IPR034714">
    <property type="entry name" value="TagA_TarA"/>
</dbReference>
<keyword evidence="2 5" id="KW-0808">Transferase</keyword>
<reference evidence="6 7" key="1">
    <citation type="submission" date="2023-03" db="EMBL/GenBank/DDBJ databases">
        <title>Bacillus Genome Sequencing.</title>
        <authorList>
            <person name="Dunlap C."/>
        </authorList>
    </citation>
    <scope>NUCLEOTIDE SEQUENCE [LARGE SCALE GENOMIC DNA]</scope>
    <source>
        <strain evidence="6 7">B-59205</strain>
    </source>
</reference>
<comment type="function">
    <text evidence="5">Catalyzes the conversion of GlcNAc-PP-undecaprenol into ManNAc-GlcNAc-PP-undecaprenol, the first committed lipid intermediate in the de novo synthesis of teichoic acid.</text>
</comment>
<dbReference type="Proteomes" id="UP001344888">
    <property type="component" value="Unassembled WGS sequence"/>
</dbReference>
<dbReference type="EC" id="2.4.1.187" evidence="5"/>
<dbReference type="CDD" id="cd06533">
    <property type="entry name" value="Glyco_transf_WecG_TagA"/>
    <property type="match status" value="1"/>
</dbReference>
<evidence type="ECO:0000256" key="5">
    <source>
        <dbReference type="HAMAP-Rule" id="MF_02070"/>
    </source>
</evidence>
<evidence type="ECO:0000313" key="7">
    <source>
        <dbReference type="Proteomes" id="UP001344888"/>
    </source>
</evidence>
<comment type="caution">
    <text evidence="6">The sequence shown here is derived from an EMBL/GenBank/DDBJ whole genome shotgun (WGS) entry which is preliminary data.</text>
</comment>
<evidence type="ECO:0000313" key="6">
    <source>
        <dbReference type="EMBL" id="MEC1177736.1"/>
    </source>
</evidence>
<dbReference type="PANTHER" id="PTHR34136:SF1">
    <property type="entry name" value="UDP-N-ACETYL-D-MANNOSAMINURONIC ACID TRANSFERASE"/>
    <property type="match status" value="1"/>
</dbReference>
<dbReference type="InterPro" id="IPR004629">
    <property type="entry name" value="WecG_TagA_CpsF"/>
</dbReference>
<protein>
    <recommendedName>
        <fullName evidence="5">N-acetylglucosaminyldiphosphoundecaprenol N-acetyl-beta-D-mannosaminyltransferase</fullName>
        <ecNumber evidence="5">2.4.1.187</ecNumber>
    </recommendedName>
    <alternativeName>
        <fullName evidence="5">N-acetylmannosaminyltransferase</fullName>
    </alternativeName>
    <alternativeName>
        <fullName evidence="5">UDP-N-acetylmannosamine transferase</fullName>
    </alternativeName>
    <alternativeName>
        <fullName evidence="5">UDP-N-acetylmannosamine:N-acetylglucosaminyl pyrophosphorylundecaprenol N-acetylmannosaminyltransferase</fullName>
    </alternativeName>
</protein>
<evidence type="ECO:0000256" key="3">
    <source>
        <dbReference type="ARBA" id="ARBA00022944"/>
    </source>
</evidence>
<dbReference type="EMBL" id="JARSFG010000006">
    <property type="protein sequence ID" value="MEC1177736.1"/>
    <property type="molecule type" value="Genomic_DNA"/>
</dbReference>
<dbReference type="HAMAP" id="MF_02070">
    <property type="entry name" value="TagA_TarA"/>
    <property type="match status" value="1"/>
</dbReference>